<feature type="compositionally biased region" description="Basic and acidic residues" evidence="2">
    <location>
        <begin position="173"/>
        <end position="186"/>
    </location>
</feature>
<dbReference type="PROSITE" id="PS50297">
    <property type="entry name" value="ANK_REP_REGION"/>
    <property type="match status" value="1"/>
</dbReference>
<reference evidence="3 4" key="1">
    <citation type="submission" date="2014-09" db="EMBL/GenBank/DDBJ databases">
        <authorList>
            <person name="Magalhaes I.L.F."/>
            <person name="Oliveira U."/>
            <person name="Santos F.R."/>
            <person name="Vidigal T.H.D.A."/>
            <person name="Brescovit A.D."/>
            <person name="Santos A.J."/>
        </authorList>
    </citation>
    <scope>NUCLEOTIDE SEQUENCE [LARGE SCALE GENOMIC DNA]</scope>
</reference>
<dbReference type="PANTHER" id="PTHR24121">
    <property type="entry name" value="NO MECHANORECEPTOR POTENTIAL C, ISOFORM D-RELATED"/>
    <property type="match status" value="1"/>
</dbReference>
<dbReference type="SMART" id="SM00248">
    <property type="entry name" value="ANK"/>
    <property type="match status" value="2"/>
</dbReference>
<dbReference type="InterPro" id="IPR036770">
    <property type="entry name" value="Ankyrin_rpt-contain_sf"/>
</dbReference>
<evidence type="ECO:0000313" key="3">
    <source>
        <dbReference type="EMBL" id="CEH13855.1"/>
    </source>
</evidence>
<feature type="repeat" description="ANK" evidence="1">
    <location>
        <begin position="67"/>
        <end position="88"/>
    </location>
</feature>
<dbReference type="STRING" id="401625.A0A0P1BCJ7"/>
<dbReference type="Gene3D" id="1.25.40.20">
    <property type="entry name" value="Ankyrin repeat-containing domain"/>
    <property type="match status" value="1"/>
</dbReference>
<dbReference type="AlphaFoldDB" id="A0A0P1BCJ7"/>
<dbReference type="Proteomes" id="UP000054845">
    <property type="component" value="Unassembled WGS sequence"/>
</dbReference>
<name>A0A0P1BCJ7_9BASI</name>
<proteinExistence type="predicted"/>
<dbReference type="InterPro" id="IPR002110">
    <property type="entry name" value="Ankyrin_rpt"/>
</dbReference>
<dbReference type="PROSITE" id="PS50088">
    <property type="entry name" value="ANK_REPEAT"/>
    <property type="match status" value="1"/>
</dbReference>
<dbReference type="Pfam" id="PF12796">
    <property type="entry name" value="Ank_2"/>
    <property type="match status" value="1"/>
</dbReference>
<keyword evidence="1" id="KW-0040">ANK repeat</keyword>
<evidence type="ECO:0000313" key="4">
    <source>
        <dbReference type="Proteomes" id="UP000054845"/>
    </source>
</evidence>
<organism evidence="3 4">
    <name type="scientific">Ceraceosorus bombacis</name>
    <dbReference type="NCBI Taxonomy" id="401625"/>
    <lineage>
        <taxon>Eukaryota</taxon>
        <taxon>Fungi</taxon>
        <taxon>Dikarya</taxon>
        <taxon>Basidiomycota</taxon>
        <taxon>Ustilaginomycotina</taxon>
        <taxon>Exobasidiomycetes</taxon>
        <taxon>Ceraceosorales</taxon>
        <taxon>Ceraceosoraceae</taxon>
        <taxon>Ceraceosorus</taxon>
    </lineage>
</organism>
<dbReference type="SUPFAM" id="SSF48403">
    <property type="entry name" value="Ankyrin repeat"/>
    <property type="match status" value="1"/>
</dbReference>
<feature type="region of interest" description="Disordered" evidence="2">
    <location>
        <begin position="149"/>
        <end position="186"/>
    </location>
</feature>
<evidence type="ECO:0000256" key="2">
    <source>
        <dbReference type="SAM" id="MobiDB-lite"/>
    </source>
</evidence>
<feature type="compositionally biased region" description="Polar residues" evidence="2">
    <location>
        <begin position="155"/>
        <end position="165"/>
    </location>
</feature>
<protein>
    <submittedName>
        <fullName evidence="3">FOG: Ankyrin repeat</fullName>
    </submittedName>
</protein>
<dbReference type="EMBL" id="CCYA01000233">
    <property type="protein sequence ID" value="CEH13855.1"/>
    <property type="molecule type" value="Genomic_DNA"/>
</dbReference>
<keyword evidence="4" id="KW-1185">Reference proteome</keyword>
<dbReference type="OrthoDB" id="10057496at2759"/>
<dbReference type="PANTHER" id="PTHR24121:SF23">
    <property type="entry name" value="NO MECHANORECEPTOR POTENTIAL C, ISOFORM H"/>
    <property type="match status" value="1"/>
</dbReference>
<accession>A0A0P1BCJ7</accession>
<evidence type="ECO:0000256" key="1">
    <source>
        <dbReference type="PROSITE-ProRule" id="PRU00023"/>
    </source>
</evidence>
<sequence>MTLGQALTEDEVDEILYCARIGDIEELRAAIGQSTLTQQTSQASPGQNTQLSGKEALDVLQRAVTEQGNSALHYAAANGHMAVVSEIVASAPLDLILLANASGNTPVHWAALNEARSTWDTRNKAGRGPMSEAQLAGKEEVVQWLLGRMIGGPTPSASKEQIGQDTTEDAAVEETRQDVEKSSLQS</sequence>